<evidence type="ECO:0000313" key="1">
    <source>
        <dbReference type="EMBL" id="KAF4622349.1"/>
    </source>
</evidence>
<dbReference type="Proteomes" id="UP000521872">
    <property type="component" value="Unassembled WGS sequence"/>
</dbReference>
<reference evidence="1 2" key="1">
    <citation type="submission" date="2019-12" db="EMBL/GenBank/DDBJ databases">
        <authorList>
            <person name="Floudas D."/>
            <person name="Bentzer J."/>
            <person name="Ahren D."/>
            <person name="Johansson T."/>
            <person name="Persson P."/>
            <person name="Tunlid A."/>
        </authorList>
    </citation>
    <scope>NUCLEOTIDE SEQUENCE [LARGE SCALE GENOMIC DNA]</scope>
    <source>
        <strain evidence="1 2">CBS 102.39</strain>
    </source>
</reference>
<organism evidence="1 2">
    <name type="scientific">Agrocybe pediades</name>
    <dbReference type="NCBI Taxonomy" id="84607"/>
    <lineage>
        <taxon>Eukaryota</taxon>
        <taxon>Fungi</taxon>
        <taxon>Dikarya</taxon>
        <taxon>Basidiomycota</taxon>
        <taxon>Agaricomycotina</taxon>
        <taxon>Agaricomycetes</taxon>
        <taxon>Agaricomycetidae</taxon>
        <taxon>Agaricales</taxon>
        <taxon>Agaricineae</taxon>
        <taxon>Strophariaceae</taxon>
        <taxon>Agrocybe</taxon>
    </lineage>
</organism>
<accession>A0A8H4VWC4</accession>
<dbReference type="EMBL" id="JAACJL010000002">
    <property type="protein sequence ID" value="KAF4622349.1"/>
    <property type="molecule type" value="Genomic_DNA"/>
</dbReference>
<protein>
    <submittedName>
        <fullName evidence="1">Uncharacterized protein</fullName>
    </submittedName>
</protein>
<proteinExistence type="predicted"/>
<name>A0A8H4VWC4_9AGAR</name>
<comment type="caution">
    <text evidence="1">The sequence shown here is derived from an EMBL/GenBank/DDBJ whole genome shotgun (WGS) entry which is preliminary data.</text>
</comment>
<sequence length="117" mass="12865">MLATLLKRAPGRNFCLIKTSFCAPQRRQARTSAAIQFKATLDGGTLYVEEDVARALGWTEETSPDGVSLRLSGWGPHYFAITQKGTDADLLARSTVESSRDPLVQATLEYLKKTDSE</sequence>
<gene>
    <name evidence="1" type="ORF">D9613_009482</name>
</gene>
<dbReference type="AlphaFoldDB" id="A0A8H4VWC4"/>
<evidence type="ECO:0000313" key="2">
    <source>
        <dbReference type="Proteomes" id="UP000521872"/>
    </source>
</evidence>
<dbReference type="OrthoDB" id="3236701at2759"/>
<keyword evidence="2" id="KW-1185">Reference proteome</keyword>